<dbReference type="PANTHER" id="PTHR12133">
    <property type="entry name" value="TRNA (ADENINE(58)-N(1))-METHYLTRANSFERASE"/>
    <property type="match status" value="1"/>
</dbReference>
<evidence type="ECO:0000256" key="3">
    <source>
        <dbReference type="ARBA" id="ARBA00015963"/>
    </source>
</evidence>
<reference evidence="16 17" key="1">
    <citation type="journal article" date="2017" name="G3 (Bethesda)">
        <title>First Draft Genome Sequence of the Pathogenic Fungus Lomentospora prolificans (Formerly Scedosporium prolificans).</title>
        <authorList>
            <person name="Luo R."/>
            <person name="Zimin A."/>
            <person name="Workman R."/>
            <person name="Fan Y."/>
            <person name="Pertea G."/>
            <person name="Grossman N."/>
            <person name="Wear M.P."/>
            <person name="Jia B."/>
            <person name="Miller H."/>
            <person name="Casadevall A."/>
            <person name="Timp W."/>
            <person name="Zhang S.X."/>
            <person name="Salzberg S.L."/>
        </authorList>
    </citation>
    <scope>NUCLEOTIDE SEQUENCE [LARGE SCALE GENOMIC DNA]</scope>
    <source>
        <strain evidence="16 17">JHH-5317</strain>
    </source>
</reference>
<proteinExistence type="predicted"/>
<sequence length="566" mass="62128">MQAAPRGTKPHRLPRQILLGCRSCRSNSPTLTAPLSFAAMPASSPFLHSTLRSQANSLAIIHLSRDNLVPIILQDPATANDGYAEGAVLNSRFGSFPHSTLINVPWGSQIRASTVDTGSRGRKRKAALAATTGDSATPDSQSVSDLKRKREGIEDSASEAEAKRQKQLGENGAAKDGDGFNGVTDVVPAVQPAVTASSGFVHILKPSPELWTISLPHRTQVVYTPDYSYVLQRIRAFPGKTLIEAGAGSGSFSHAAARAVFNGFPSGPEDKKGKVYSFEFHQQRYQKMKLELAEHGLEGIVQITHRDVYNQGFNIDGRSPKANAIFLDLPAPWEALHHLSRRRPKATTSEATTNGSDSEPWVSPLDPDRSVHLCTFSPCIEQVTRTIEKMRELGWVDIEMVEVAQKKMHVTRERIGLNVPMERGTLQAPSDVLEAVSRLKTINARAAEYHAKPGRPAGEGDERTEDVNINEAPETGELESSAPSTKPWNEGRLIHRPEVELKTHTSYLTFAVLPREWSEEEEAAALERWPCGQETVVIGALDKATRKNLKREQVHGKKKQKKGKPQ</sequence>
<feature type="region of interest" description="Disordered" evidence="14">
    <location>
        <begin position="546"/>
        <end position="566"/>
    </location>
</feature>
<evidence type="ECO:0000256" key="11">
    <source>
        <dbReference type="ARBA" id="ARBA00063447"/>
    </source>
</evidence>
<evidence type="ECO:0000256" key="10">
    <source>
        <dbReference type="ARBA" id="ARBA00054081"/>
    </source>
</evidence>
<keyword evidence="6" id="KW-0949">S-adenosyl-L-methionine</keyword>
<feature type="domain" description="tRNA (adenine(58)-N(1))-methyltransferase catalytic subunit TRM61 C-terminal" evidence="15">
    <location>
        <begin position="370"/>
        <end position="512"/>
    </location>
</feature>
<dbReference type="Gene3D" id="3.40.50.150">
    <property type="entry name" value="Vaccinia Virus protein VP39"/>
    <property type="match status" value="1"/>
</dbReference>
<dbReference type="InterPro" id="IPR029063">
    <property type="entry name" value="SAM-dependent_MTases_sf"/>
</dbReference>
<dbReference type="InterPro" id="IPR049470">
    <property type="entry name" value="TRM61_C"/>
</dbReference>
<accession>A0A2N3NEC1</accession>
<keyword evidence="8" id="KW-0539">Nucleus</keyword>
<evidence type="ECO:0000313" key="17">
    <source>
        <dbReference type="Proteomes" id="UP000233524"/>
    </source>
</evidence>
<dbReference type="FunCoup" id="A0A2N3NEC1">
    <property type="interactions" value="603"/>
</dbReference>
<evidence type="ECO:0000313" key="16">
    <source>
        <dbReference type="EMBL" id="PKS10712.1"/>
    </source>
</evidence>
<dbReference type="OrthoDB" id="1925287at2759"/>
<evidence type="ECO:0000256" key="5">
    <source>
        <dbReference type="ARBA" id="ARBA00022679"/>
    </source>
</evidence>
<dbReference type="GO" id="GO:0160107">
    <property type="term" value="F:tRNA (adenine(58)-N1)-methyltransferase activity"/>
    <property type="evidence" value="ECO:0007669"/>
    <property type="project" value="UniProtKB-EC"/>
</dbReference>
<feature type="compositionally biased region" description="Polar residues" evidence="14">
    <location>
        <begin position="346"/>
        <end position="357"/>
    </location>
</feature>
<evidence type="ECO:0000256" key="1">
    <source>
        <dbReference type="ARBA" id="ARBA00004123"/>
    </source>
</evidence>
<dbReference type="GO" id="GO:0030488">
    <property type="term" value="P:tRNA methylation"/>
    <property type="evidence" value="ECO:0007669"/>
    <property type="project" value="InterPro"/>
</dbReference>
<keyword evidence="17" id="KW-1185">Reference proteome</keyword>
<keyword evidence="7" id="KW-0819">tRNA processing</keyword>
<feature type="region of interest" description="Disordered" evidence="14">
    <location>
        <begin position="470"/>
        <end position="490"/>
    </location>
</feature>
<feature type="region of interest" description="Disordered" evidence="14">
    <location>
        <begin position="114"/>
        <end position="180"/>
    </location>
</feature>
<evidence type="ECO:0000256" key="6">
    <source>
        <dbReference type="ARBA" id="ARBA00022691"/>
    </source>
</evidence>
<dbReference type="PROSITE" id="PS51620">
    <property type="entry name" value="SAM_TRM61"/>
    <property type="match status" value="1"/>
</dbReference>
<dbReference type="EC" id="2.1.1.220" evidence="2"/>
<dbReference type="GO" id="GO:0005634">
    <property type="term" value="C:nucleus"/>
    <property type="evidence" value="ECO:0007669"/>
    <property type="project" value="UniProtKB-SubCell"/>
</dbReference>
<feature type="domain" description="tRNA (adenine(58)-N(1))-methyltransferase catalytic subunit TRM61 C-terminal" evidence="15">
    <location>
        <begin position="199"/>
        <end position="341"/>
    </location>
</feature>
<dbReference type="Gene3D" id="3.10.330.20">
    <property type="match status" value="1"/>
</dbReference>
<dbReference type="Proteomes" id="UP000233524">
    <property type="component" value="Unassembled WGS sequence"/>
</dbReference>
<dbReference type="PANTHER" id="PTHR12133:SF2">
    <property type="entry name" value="TRNA (ADENINE(58)-N(1))-METHYLTRANSFERASE CATALYTIC SUBUNIT TRMT61A"/>
    <property type="match status" value="1"/>
</dbReference>
<keyword evidence="4" id="KW-0489">Methyltransferase</keyword>
<evidence type="ECO:0000256" key="14">
    <source>
        <dbReference type="SAM" id="MobiDB-lite"/>
    </source>
</evidence>
<dbReference type="AlphaFoldDB" id="A0A2N3NEC1"/>
<dbReference type="Pfam" id="PF08704">
    <property type="entry name" value="GCD14"/>
    <property type="match status" value="2"/>
</dbReference>
<dbReference type="VEuPathDB" id="FungiDB:jhhlp_002469"/>
<protein>
    <recommendedName>
        <fullName evidence="3">tRNA (adenine(58)-N(1))-methyltransferase catalytic subunit TRM61</fullName>
        <ecNumber evidence="2">2.1.1.220</ecNumber>
    </recommendedName>
    <alternativeName>
        <fullName evidence="12">tRNA (adenine(58)-N(1))-methyltransferase catalytic subunit trm61</fullName>
    </alternativeName>
    <alternativeName>
        <fullName evidence="9 13">tRNA(m1A58)-methyltransferase subunit TRM61</fullName>
    </alternativeName>
</protein>
<evidence type="ECO:0000256" key="9">
    <source>
        <dbReference type="ARBA" id="ARBA00033309"/>
    </source>
</evidence>
<comment type="function">
    <text evidence="10">Catalytic subunit of tRNA (adenine-N(1)-)-methyltransferase, which catalyzes the formation of N(1)-methyladenine at position 58 (m1A58) in initiator methionyl-tRNA.</text>
</comment>
<organism evidence="16 17">
    <name type="scientific">Lomentospora prolificans</name>
    <dbReference type="NCBI Taxonomy" id="41688"/>
    <lineage>
        <taxon>Eukaryota</taxon>
        <taxon>Fungi</taxon>
        <taxon>Dikarya</taxon>
        <taxon>Ascomycota</taxon>
        <taxon>Pezizomycotina</taxon>
        <taxon>Sordariomycetes</taxon>
        <taxon>Hypocreomycetidae</taxon>
        <taxon>Microascales</taxon>
        <taxon>Microascaceae</taxon>
        <taxon>Lomentospora</taxon>
    </lineage>
</organism>
<name>A0A2N3NEC1_9PEZI</name>
<evidence type="ECO:0000256" key="4">
    <source>
        <dbReference type="ARBA" id="ARBA00022603"/>
    </source>
</evidence>
<evidence type="ECO:0000256" key="7">
    <source>
        <dbReference type="ARBA" id="ARBA00022694"/>
    </source>
</evidence>
<comment type="caution">
    <text evidence="16">The sequence shown here is derived from an EMBL/GenBank/DDBJ whole genome shotgun (WGS) entry which is preliminary data.</text>
</comment>
<dbReference type="GO" id="GO:0031515">
    <property type="term" value="C:tRNA (m1A) methyltransferase complex"/>
    <property type="evidence" value="ECO:0007669"/>
    <property type="project" value="InterPro"/>
</dbReference>
<dbReference type="InterPro" id="IPR014816">
    <property type="entry name" value="tRNA_MeTrfase_Gcd14"/>
</dbReference>
<comment type="subcellular location">
    <subcellularLocation>
        <location evidence="1">Nucleus</location>
    </subcellularLocation>
</comment>
<evidence type="ECO:0000259" key="15">
    <source>
        <dbReference type="Pfam" id="PF08704"/>
    </source>
</evidence>
<dbReference type="SUPFAM" id="SSF53335">
    <property type="entry name" value="S-adenosyl-L-methionine-dependent methyltransferases"/>
    <property type="match status" value="1"/>
</dbReference>
<evidence type="ECO:0000256" key="2">
    <source>
        <dbReference type="ARBA" id="ARBA00012796"/>
    </source>
</evidence>
<dbReference type="FunFam" id="3.40.50.150:FF:000189">
    <property type="entry name" value="tRNA (adenine(58)-N(1))-methyltransferase catalytic subunit TRM61"/>
    <property type="match status" value="1"/>
</dbReference>
<feature type="compositionally biased region" description="Polar residues" evidence="14">
    <location>
        <begin position="132"/>
        <end position="144"/>
    </location>
</feature>
<evidence type="ECO:0000256" key="12">
    <source>
        <dbReference type="ARBA" id="ARBA00067592"/>
    </source>
</evidence>
<evidence type="ECO:0000256" key="13">
    <source>
        <dbReference type="ARBA" id="ARBA00077998"/>
    </source>
</evidence>
<gene>
    <name evidence="16" type="ORF">jhhlp_002469</name>
</gene>
<feature type="region of interest" description="Disordered" evidence="14">
    <location>
        <begin position="340"/>
        <end position="364"/>
    </location>
</feature>
<dbReference type="InParanoid" id="A0A2N3NEC1"/>
<evidence type="ECO:0000256" key="8">
    <source>
        <dbReference type="ARBA" id="ARBA00023242"/>
    </source>
</evidence>
<dbReference type="EMBL" id="NLAX01000008">
    <property type="protein sequence ID" value="PKS10712.1"/>
    <property type="molecule type" value="Genomic_DNA"/>
</dbReference>
<dbReference type="STRING" id="41688.A0A2N3NEC1"/>
<comment type="subunit">
    <text evidence="11">Heterotetramer; composed of two copies of TRM6 and two copies of TRM61.</text>
</comment>
<feature type="compositionally biased region" description="Basic residues" evidence="14">
    <location>
        <begin position="556"/>
        <end position="566"/>
    </location>
</feature>
<keyword evidence="5" id="KW-0808">Transferase</keyword>